<name>A0AAD5KFM1_9CRUS</name>
<sequence>MRSEASNLQNSGQAVIKNAFPIMEPQPVGDRLLSINDEEITEVFATTPQIAVDEEHRKPVLASLKQAYTSESNQWDKTMKSYDEANSDDHVGMPAFDGDKPKKRDQ</sequence>
<gene>
    <name evidence="2" type="ORF">GHT06_006056</name>
</gene>
<dbReference type="Proteomes" id="UP000820818">
    <property type="component" value="Unassembled WGS sequence"/>
</dbReference>
<feature type="compositionally biased region" description="Basic and acidic residues" evidence="1">
    <location>
        <begin position="77"/>
        <end position="106"/>
    </location>
</feature>
<evidence type="ECO:0000313" key="3">
    <source>
        <dbReference type="Proteomes" id="UP000820818"/>
    </source>
</evidence>
<organism evidence="2 3">
    <name type="scientific">Daphnia sinensis</name>
    <dbReference type="NCBI Taxonomy" id="1820382"/>
    <lineage>
        <taxon>Eukaryota</taxon>
        <taxon>Metazoa</taxon>
        <taxon>Ecdysozoa</taxon>
        <taxon>Arthropoda</taxon>
        <taxon>Crustacea</taxon>
        <taxon>Branchiopoda</taxon>
        <taxon>Diplostraca</taxon>
        <taxon>Cladocera</taxon>
        <taxon>Anomopoda</taxon>
        <taxon>Daphniidae</taxon>
        <taxon>Daphnia</taxon>
        <taxon>Daphnia similis group</taxon>
    </lineage>
</organism>
<evidence type="ECO:0000313" key="2">
    <source>
        <dbReference type="EMBL" id="KAI9551037.1"/>
    </source>
</evidence>
<proteinExistence type="predicted"/>
<accession>A0AAD5KFM1</accession>
<dbReference type="EMBL" id="WJBH02000055">
    <property type="protein sequence ID" value="KAI9551037.1"/>
    <property type="molecule type" value="Genomic_DNA"/>
</dbReference>
<keyword evidence="3" id="KW-1185">Reference proteome</keyword>
<comment type="caution">
    <text evidence="2">The sequence shown here is derived from an EMBL/GenBank/DDBJ whole genome shotgun (WGS) entry which is preliminary data.</text>
</comment>
<reference evidence="2" key="1">
    <citation type="submission" date="2022-05" db="EMBL/GenBank/DDBJ databases">
        <title>A multi-omics perspective on studying reproductive biology in Daphnia sinensis.</title>
        <authorList>
            <person name="Jia J."/>
        </authorList>
    </citation>
    <scope>NUCLEOTIDE SEQUENCE</scope>
    <source>
        <strain evidence="2">WSL</strain>
    </source>
</reference>
<dbReference type="AlphaFoldDB" id="A0AAD5KFM1"/>
<evidence type="ECO:0000256" key="1">
    <source>
        <dbReference type="SAM" id="MobiDB-lite"/>
    </source>
</evidence>
<feature type="region of interest" description="Disordered" evidence="1">
    <location>
        <begin position="69"/>
        <end position="106"/>
    </location>
</feature>
<protein>
    <submittedName>
        <fullName evidence="2">Uncharacterized protein</fullName>
    </submittedName>
</protein>